<proteinExistence type="predicted"/>
<evidence type="ECO:0000313" key="1">
    <source>
        <dbReference type="EMBL" id="MFB9714142.1"/>
    </source>
</evidence>
<organism evidence="1 2">
    <name type="scientific">Arthrobacter methylotrophus</name>
    <dbReference type="NCBI Taxonomy" id="121291"/>
    <lineage>
        <taxon>Bacteria</taxon>
        <taxon>Bacillati</taxon>
        <taxon>Actinomycetota</taxon>
        <taxon>Actinomycetes</taxon>
        <taxon>Micrococcales</taxon>
        <taxon>Micrococcaceae</taxon>
        <taxon>Arthrobacter</taxon>
    </lineage>
</organism>
<accession>A0ABV5UNP4</accession>
<keyword evidence="2" id="KW-1185">Reference proteome</keyword>
<comment type="caution">
    <text evidence="1">The sequence shown here is derived from an EMBL/GenBank/DDBJ whole genome shotgun (WGS) entry which is preliminary data.</text>
</comment>
<evidence type="ECO:0000313" key="2">
    <source>
        <dbReference type="Proteomes" id="UP001589536"/>
    </source>
</evidence>
<name>A0ABV5UNP4_9MICC</name>
<dbReference type="EMBL" id="JBHMBH010000019">
    <property type="protein sequence ID" value="MFB9714142.1"/>
    <property type="molecule type" value="Genomic_DNA"/>
</dbReference>
<sequence length="61" mass="6815">MTNYKVFWVPESISYSNEAIEAKNSTALINEWSEQGYELVSVAPGTNAQTYGGLFVTLKHE</sequence>
<gene>
    <name evidence="1" type="ORF">ACFFPI_08215</name>
</gene>
<protein>
    <recommendedName>
        <fullName evidence="3">DUF4177 domain-containing protein</fullName>
    </recommendedName>
</protein>
<dbReference type="Proteomes" id="UP001589536">
    <property type="component" value="Unassembled WGS sequence"/>
</dbReference>
<evidence type="ECO:0008006" key="3">
    <source>
        <dbReference type="Google" id="ProtNLM"/>
    </source>
</evidence>
<dbReference type="RefSeq" id="WP_345043553.1">
    <property type="nucleotide sequence ID" value="NZ_BAABED010000001.1"/>
</dbReference>
<reference evidence="1 2" key="1">
    <citation type="submission" date="2024-09" db="EMBL/GenBank/DDBJ databases">
        <authorList>
            <person name="Sun Q."/>
            <person name="Mori K."/>
        </authorList>
    </citation>
    <scope>NUCLEOTIDE SEQUENCE [LARGE SCALE GENOMIC DNA]</scope>
    <source>
        <strain evidence="1 2">JCM 13519</strain>
    </source>
</reference>